<dbReference type="EMBL" id="CAJVCH010363398">
    <property type="protein sequence ID" value="CAG7816207.1"/>
    <property type="molecule type" value="Genomic_DNA"/>
</dbReference>
<evidence type="ECO:0000256" key="1">
    <source>
        <dbReference type="SAM" id="MobiDB-lite"/>
    </source>
</evidence>
<name>A0A8J2PB68_9HEXA</name>
<dbReference type="AlphaFoldDB" id="A0A8J2PB68"/>
<feature type="region of interest" description="Disordered" evidence="1">
    <location>
        <begin position="1"/>
        <end position="23"/>
    </location>
</feature>
<reference evidence="2" key="1">
    <citation type="submission" date="2021-06" db="EMBL/GenBank/DDBJ databases">
        <authorList>
            <person name="Hodson N. C."/>
            <person name="Mongue J. A."/>
            <person name="Jaron S. K."/>
        </authorList>
    </citation>
    <scope>NUCLEOTIDE SEQUENCE</scope>
</reference>
<accession>A0A8J2PB68</accession>
<evidence type="ECO:0000313" key="3">
    <source>
        <dbReference type="Proteomes" id="UP000708208"/>
    </source>
</evidence>
<keyword evidence="3" id="KW-1185">Reference proteome</keyword>
<protein>
    <submittedName>
        <fullName evidence="2">Uncharacterized protein</fullName>
    </submittedName>
</protein>
<organism evidence="2 3">
    <name type="scientific">Allacma fusca</name>
    <dbReference type="NCBI Taxonomy" id="39272"/>
    <lineage>
        <taxon>Eukaryota</taxon>
        <taxon>Metazoa</taxon>
        <taxon>Ecdysozoa</taxon>
        <taxon>Arthropoda</taxon>
        <taxon>Hexapoda</taxon>
        <taxon>Collembola</taxon>
        <taxon>Symphypleona</taxon>
        <taxon>Sminthuridae</taxon>
        <taxon>Allacma</taxon>
    </lineage>
</organism>
<dbReference type="Proteomes" id="UP000708208">
    <property type="component" value="Unassembled WGS sequence"/>
</dbReference>
<evidence type="ECO:0000313" key="2">
    <source>
        <dbReference type="EMBL" id="CAG7816207.1"/>
    </source>
</evidence>
<gene>
    <name evidence="2" type="ORF">AFUS01_LOCUS26836</name>
</gene>
<proteinExistence type="predicted"/>
<sequence length="77" mass="8912">MLEETKKKKYYQETPDEEDSNRDDSALKYLLKQLEGLANVYLLPLSWDDLMPHLLIQVSLKESSSSRNSCCNADFLV</sequence>
<comment type="caution">
    <text evidence="2">The sequence shown here is derived from an EMBL/GenBank/DDBJ whole genome shotgun (WGS) entry which is preliminary data.</text>
</comment>